<evidence type="ECO:0000313" key="3">
    <source>
        <dbReference type="Proteomes" id="UP001480595"/>
    </source>
</evidence>
<dbReference type="PROSITE" id="PS50181">
    <property type="entry name" value="FBOX"/>
    <property type="match status" value="1"/>
</dbReference>
<sequence length="302" mass="35049">MNLLDFPPELVERIFEAIVYSREFKRVMRLRVVNRMFKDFIDDAIFRLRLLHDPPETWLRLRSKWHSMRPREERLNSEWYSYVYRYLAYHAWREKDPRTIPGRIRRAAVIISEQAGDAGRSAIMARLQSLCRLAAHTDGDRGRRAHLLSWVRQSPWISKGSDEDLEDDLCVAAAYLGYRPFVEKAVSQGRIRYPIDWMSDWISESEEVSGGNSGDWMSEEVSSGIFGPIWDAAVLKGEVSMLRLLLSASLDYNPDGPIPTPLIHRTLRHAASSGHRDAYDFAFYSQSEPGETALEHYEIREL</sequence>
<evidence type="ECO:0000259" key="1">
    <source>
        <dbReference type="PROSITE" id="PS50181"/>
    </source>
</evidence>
<dbReference type="EMBL" id="JAQQWL010000009">
    <property type="protein sequence ID" value="KAK8058043.1"/>
    <property type="molecule type" value="Genomic_DNA"/>
</dbReference>
<reference evidence="2 3" key="1">
    <citation type="submission" date="2023-01" db="EMBL/GenBank/DDBJ databases">
        <title>Analysis of 21 Apiospora genomes using comparative genomics revels a genus with tremendous synthesis potential of carbohydrate active enzymes and secondary metabolites.</title>
        <authorList>
            <person name="Sorensen T."/>
        </authorList>
    </citation>
    <scope>NUCLEOTIDE SEQUENCE [LARGE SCALE GENOMIC DNA]</scope>
    <source>
        <strain evidence="2 3">CBS 135458</strain>
    </source>
</reference>
<dbReference type="Proteomes" id="UP001480595">
    <property type="component" value="Unassembled WGS sequence"/>
</dbReference>
<proteinExistence type="predicted"/>
<accession>A0ABR1UGL9</accession>
<evidence type="ECO:0000313" key="2">
    <source>
        <dbReference type="EMBL" id="KAK8058043.1"/>
    </source>
</evidence>
<comment type="caution">
    <text evidence="2">The sequence shown here is derived from an EMBL/GenBank/DDBJ whole genome shotgun (WGS) entry which is preliminary data.</text>
</comment>
<gene>
    <name evidence="2" type="ORF">PG994_008491</name>
</gene>
<feature type="domain" description="F-box" evidence="1">
    <location>
        <begin position="1"/>
        <end position="61"/>
    </location>
</feature>
<organism evidence="2 3">
    <name type="scientific">Apiospora phragmitis</name>
    <dbReference type="NCBI Taxonomy" id="2905665"/>
    <lineage>
        <taxon>Eukaryota</taxon>
        <taxon>Fungi</taxon>
        <taxon>Dikarya</taxon>
        <taxon>Ascomycota</taxon>
        <taxon>Pezizomycotina</taxon>
        <taxon>Sordariomycetes</taxon>
        <taxon>Xylariomycetidae</taxon>
        <taxon>Amphisphaeriales</taxon>
        <taxon>Apiosporaceae</taxon>
        <taxon>Apiospora</taxon>
    </lineage>
</organism>
<dbReference type="RefSeq" id="XP_066713489.1">
    <property type="nucleotide sequence ID" value="XM_066859900.1"/>
</dbReference>
<protein>
    <submittedName>
        <fullName evidence="2">Ankyrin repeat-containing domain protein</fullName>
    </submittedName>
</protein>
<name>A0ABR1UGL9_9PEZI</name>
<dbReference type="InterPro" id="IPR001810">
    <property type="entry name" value="F-box_dom"/>
</dbReference>
<keyword evidence="3" id="KW-1185">Reference proteome</keyword>
<dbReference type="GeneID" id="92092963"/>